<evidence type="ECO:0000256" key="3">
    <source>
        <dbReference type="ARBA" id="ARBA00022692"/>
    </source>
</evidence>
<feature type="transmembrane region" description="Helical" evidence="6">
    <location>
        <begin position="88"/>
        <end position="108"/>
    </location>
</feature>
<dbReference type="Pfam" id="PF13440">
    <property type="entry name" value="Polysacc_synt_3"/>
    <property type="match status" value="1"/>
</dbReference>
<sequence>MFKKQLKRMWRNRLVKSVLVVISGTAGAQAISMVFIPFITRIYGPEVYGILGAFIALTGVLTTLAALAYPVAIVLPKSDRTATALVKLSLLISATISLAVLGVLWLAGEWLMPKLGASNLIEFMFFIPLVMFLTACQDVAQQWLIRKKDFKNIANISIACSFINNGSKALVGMFSPLAGILIGAHALAIGIRMAFTGYIGKKIASIPNGEDQDNISLKRVACEYRDFPLYRAPQVVLNAASQSLPVLMLAAFFGPAHAGYYALTRTALGLPATLLGSSVQSVFYPHLNEAVLAKNKTLPLLIKSTVALASIGLWPFLIVIMFGPFLFEFVFGQEWQQAGQYAQWMSIWLFFFLISRPVISSIPVFRMQRWFLAYEVFSSFLRVVSIYYGFIYSTDALVSIAVYSVVSSLIYIYLAIKFFFVAREFDREQVSNYA</sequence>
<feature type="transmembrane region" description="Helical" evidence="6">
    <location>
        <begin position="120"/>
        <end position="140"/>
    </location>
</feature>
<keyword evidence="8" id="KW-1185">Reference proteome</keyword>
<feature type="transmembrane region" description="Helical" evidence="6">
    <location>
        <begin position="305"/>
        <end position="329"/>
    </location>
</feature>
<accession>A0A2P5TIX1</accession>
<keyword evidence="5 6" id="KW-0472">Membrane</keyword>
<evidence type="ECO:0000256" key="5">
    <source>
        <dbReference type="ARBA" id="ARBA00023136"/>
    </source>
</evidence>
<feature type="transmembrane region" description="Helical" evidence="6">
    <location>
        <begin position="341"/>
        <end position="359"/>
    </location>
</feature>
<gene>
    <name evidence="7" type="ORF">UN63_14650</name>
</gene>
<name>A0A2P5TIX1_9GAMM</name>
<dbReference type="Proteomes" id="UP000242231">
    <property type="component" value="Unassembled WGS sequence"/>
</dbReference>
<feature type="transmembrane region" description="Helical" evidence="6">
    <location>
        <begin position="396"/>
        <end position="420"/>
    </location>
</feature>
<protein>
    <recommendedName>
        <fullName evidence="9">Polysaccharide biosynthesis protein</fullName>
    </recommendedName>
</protein>
<dbReference type="OrthoDB" id="3831435at2"/>
<dbReference type="GO" id="GO:0005886">
    <property type="term" value="C:plasma membrane"/>
    <property type="evidence" value="ECO:0007669"/>
    <property type="project" value="UniProtKB-SubCell"/>
</dbReference>
<evidence type="ECO:0000256" key="2">
    <source>
        <dbReference type="ARBA" id="ARBA00022475"/>
    </source>
</evidence>
<comment type="caution">
    <text evidence="7">The sequence shown here is derived from an EMBL/GenBank/DDBJ whole genome shotgun (WGS) entry which is preliminary data.</text>
</comment>
<dbReference type="PANTHER" id="PTHR30250:SF28">
    <property type="entry name" value="POLYSACCHARIDE BIOSYNTHESIS PROTEIN"/>
    <property type="match status" value="1"/>
</dbReference>
<feature type="transmembrane region" description="Helical" evidence="6">
    <location>
        <begin position="371"/>
        <end position="390"/>
    </location>
</feature>
<organism evidence="7 8">
    <name type="scientific">Oceanisphaera arctica</name>
    <dbReference type="NCBI Taxonomy" id="641510"/>
    <lineage>
        <taxon>Bacteria</taxon>
        <taxon>Pseudomonadati</taxon>
        <taxon>Pseudomonadota</taxon>
        <taxon>Gammaproteobacteria</taxon>
        <taxon>Aeromonadales</taxon>
        <taxon>Aeromonadaceae</taxon>
        <taxon>Oceanisphaera</taxon>
    </lineage>
</organism>
<evidence type="ECO:0000256" key="1">
    <source>
        <dbReference type="ARBA" id="ARBA00004651"/>
    </source>
</evidence>
<comment type="subcellular location">
    <subcellularLocation>
        <location evidence="1">Cell membrane</location>
        <topology evidence="1">Multi-pass membrane protein</topology>
    </subcellularLocation>
</comment>
<dbReference type="EMBL" id="MPZM01000048">
    <property type="protein sequence ID" value="PPL14811.1"/>
    <property type="molecule type" value="Genomic_DNA"/>
</dbReference>
<proteinExistence type="predicted"/>
<evidence type="ECO:0000313" key="7">
    <source>
        <dbReference type="EMBL" id="PPL14811.1"/>
    </source>
</evidence>
<evidence type="ECO:0000313" key="8">
    <source>
        <dbReference type="Proteomes" id="UP000242231"/>
    </source>
</evidence>
<keyword evidence="4 6" id="KW-1133">Transmembrane helix</keyword>
<dbReference type="RefSeq" id="WP_104487917.1">
    <property type="nucleotide sequence ID" value="NZ_BMYB01000017.1"/>
</dbReference>
<feature type="transmembrane region" description="Helical" evidence="6">
    <location>
        <begin position="54"/>
        <end position="76"/>
    </location>
</feature>
<evidence type="ECO:0000256" key="6">
    <source>
        <dbReference type="SAM" id="Phobius"/>
    </source>
</evidence>
<evidence type="ECO:0000256" key="4">
    <source>
        <dbReference type="ARBA" id="ARBA00022989"/>
    </source>
</evidence>
<dbReference type="AlphaFoldDB" id="A0A2P5TIX1"/>
<evidence type="ECO:0008006" key="9">
    <source>
        <dbReference type="Google" id="ProtNLM"/>
    </source>
</evidence>
<dbReference type="PANTHER" id="PTHR30250">
    <property type="entry name" value="PST FAMILY PREDICTED COLANIC ACID TRANSPORTER"/>
    <property type="match status" value="1"/>
</dbReference>
<reference evidence="8" key="1">
    <citation type="submission" date="2016-11" db="EMBL/GenBank/DDBJ databases">
        <authorList>
            <person name="Sisinthy S."/>
            <person name="Ara S."/>
            <person name="Gundlapally S.R."/>
        </authorList>
    </citation>
    <scope>NUCLEOTIDE SEQUENCE [LARGE SCALE GENOMIC DNA]</scope>
    <source>
        <strain evidence="8">V1-41</strain>
    </source>
</reference>
<keyword evidence="2" id="KW-1003">Cell membrane</keyword>
<dbReference type="InterPro" id="IPR050833">
    <property type="entry name" value="Poly_Biosynth_Transport"/>
</dbReference>
<feature type="transmembrane region" description="Helical" evidence="6">
    <location>
        <begin position="177"/>
        <end position="195"/>
    </location>
</feature>
<keyword evidence="3 6" id="KW-0812">Transmembrane</keyword>
<feature type="transmembrane region" description="Helical" evidence="6">
    <location>
        <begin position="260"/>
        <end position="284"/>
    </location>
</feature>